<proteinExistence type="predicted"/>
<dbReference type="PANTHER" id="PTHR10335:SF23">
    <property type="entry name" value="OB FOLD-CONTAINING PROTEIN, NUCLEIC ACID BINDING"/>
    <property type="match status" value="1"/>
</dbReference>
<evidence type="ECO:0000313" key="4">
    <source>
        <dbReference type="Proteomes" id="UP001648503"/>
    </source>
</evidence>
<sequence>MSANQDDQFVYEKLIADLSQTLYAAQEHIRHSPEPCLSSSGLPALVSPESSLRGVGPSTNPGQRLITRLEIYDFDSTLFRSPLPNPDIWAPPLRGRVMADCAWFSEPRTLSHPYIPSNPGNEWWHEETVARAVAALAKPDTLTVLLTGRRYDLFSTRIQTMCESKQPVPLLFDIFFFREGHNQQSPRYHATTLDFKLAVLDRLLESFPSITHVEFYDDRERHLKLFQRHVESLIDSTCLSTFKTHHVVHNWTMHQYIPPHLETALVLELIENCNTRIHNAKAREEEADTAGTAGTAALEPIVSTRKEETSLTCDATHLLTTEPKSGLNNEACPSLAGSRSGGLITDNSDSESTNESTSETSSPMDTPPGNTSCPGDLQGPNGGTQLKPLSYGLQSKAPIVQRPRHTPRRVSISSFRNLIDPVDTVRYTCISLDDASHAMLLQLFPSPLGWKSRARDIIINMGQAPGDVIDAMGGIGAHITMTATDVGEVPNCLRAIRVAPSGGLSTMPIVSLTSSMQVVLCVSPTCVLSEPNTIETWTPLSEPFEVSGSLSYVMIKNLKSLLPVIGSDGTLLKRNSMTPKDVSIGALITKYYPLLKGRQIGAACQVVNDWMSKTFMENIENNRADIEFFIQSQIFE</sequence>
<accession>A0ABQ8EYR3</accession>
<feature type="compositionally biased region" description="Low complexity" evidence="1">
    <location>
        <begin position="345"/>
        <end position="362"/>
    </location>
</feature>
<gene>
    <name evidence="3" type="ORF">BASA50_010528</name>
</gene>
<evidence type="ECO:0000256" key="1">
    <source>
        <dbReference type="SAM" id="MobiDB-lite"/>
    </source>
</evidence>
<comment type="caution">
    <text evidence="3">The sequence shown here is derived from an EMBL/GenBank/DDBJ whole genome shotgun (WGS) entry which is preliminary data.</text>
</comment>
<dbReference type="EMBL" id="JAFCIX010000494">
    <property type="protein sequence ID" value="KAH6588728.1"/>
    <property type="molecule type" value="Genomic_DNA"/>
</dbReference>
<evidence type="ECO:0000259" key="2">
    <source>
        <dbReference type="Pfam" id="PF10307"/>
    </source>
</evidence>
<name>A0ABQ8EYR3_9FUNG</name>
<feature type="region of interest" description="Disordered" evidence="1">
    <location>
        <begin position="322"/>
        <end position="389"/>
    </location>
</feature>
<dbReference type="Proteomes" id="UP001648503">
    <property type="component" value="Unassembled WGS sequence"/>
</dbReference>
<organism evidence="3 4">
    <name type="scientific">Batrachochytrium salamandrivorans</name>
    <dbReference type="NCBI Taxonomy" id="1357716"/>
    <lineage>
        <taxon>Eukaryota</taxon>
        <taxon>Fungi</taxon>
        <taxon>Fungi incertae sedis</taxon>
        <taxon>Chytridiomycota</taxon>
        <taxon>Chytridiomycota incertae sedis</taxon>
        <taxon>Chytridiomycetes</taxon>
        <taxon>Rhizophydiales</taxon>
        <taxon>Rhizophydiales incertae sedis</taxon>
        <taxon>Batrachochytrium</taxon>
    </lineage>
</organism>
<protein>
    <recommendedName>
        <fullName evidence="2">Swiss Army Knife RNA repair protein HAD domain-containing protein</fullName>
    </recommendedName>
</protein>
<dbReference type="InterPro" id="IPR018812">
    <property type="entry name" value="SAK_HAD"/>
</dbReference>
<reference evidence="3 4" key="1">
    <citation type="submission" date="2021-02" db="EMBL/GenBank/DDBJ databases">
        <title>Variation within the Batrachochytrium salamandrivorans European outbreak.</title>
        <authorList>
            <person name="Kelly M."/>
            <person name="Pasmans F."/>
            <person name="Shea T.P."/>
            <person name="Munoz J.F."/>
            <person name="Carranza S."/>
            <person name="Cuomo C.A."/>
            <person name="Martel A."/>
        </authorList>
    </citation>
    <scope>NUCLEOTIDE SEQUENCE [LARGE SCALE GENOMIC DNA]</scope>
    <source>
        <strain evidence="3 4">AMFP18/2</strain>
    </source>
</reference>
<keyword evidence="4" id="KW-1185">Reference proteome</keyword>
<dbReference type="Pfam" id="PF10307">
    <property type="entry name" value="HAD_SAK_1"/>
    <property type="match status" value="1"/>
</dbReference>
<evidence type="ECO:0000313" key="3">
    <source>
        <dbReference type="EMBL" id="KAH6588728.1"/>
    </source>
</evidence>
<dbReference type="PANTHER" id="PTHR10335">
    <property type="entry name" value="RRNA 2-O-METHYLTRANSFERASE FIBRILLARIN"/>
    <property type="match status" value="1"/>
</dbReference>
<feature type="domain" description="Swiss Army Knife RNA repair protein HAD" evidence="2">
    <location>
        <begin position="81"/>
        <end position="274"/>
    </location>
</feature>